<dbReference type="AlphaFoldDB" id="A0AAN8SRE9"/>
<sequence>MQRTNNSISTLQHFKYKLIRIEKANCRLTAYVEFFITMKLLNVIVGTVVETFQIYAGRSMCRRHFKRVFYCVPKTRVSKKRFTIYYLFDDFG</sequence>
<name>A0AAN8SRE9_SOLBU</name>
<accession>A0AAN8SRE9</accession>
<dbReference type="Proteomes" id="UP001371456">
    <property type="component" value="Unassembled WGS sequence"/>
</dbReference>
<dbReference type="EMBL" id="JBANQN010000012">
    <property type="protein sequence ID" value="KAK6773945.1"/>
    <property type="molecule type" value="Genomic_DNA"/>
</dbReference>
<protein>
    <submittedName>
        <fullName evidence="1">Uncharacterized protein</fullName>
    </submittedName>
</protein>
<organism evidence="1 2">
    <name type="scientific">Solanum bulbocastanum</name>
    <name type="common">Wild potato</name>
    <dbReference type="NCBI Taxonomy" id="147425"/>
    <lineage>
        <taxon>Eukaryota</taxon>
        <taxon>Viridiplantae</taxon>
        <taxon>Streptophyta</taxon>
        <taxon>Embryophyta</taxon>
        <taxon>Tracheophyta</taxon>
        <taxon>Spermatophyta</taxon>
        <taxon>Magnoliopsida</taxon>
        <taxon>eudicotyledons</taxon>
        <taxon>Gunneridae</taxon>
        <taxon>Pentapetalae</taxon>
        <taxon>asterids</taxon>
        <taxon>lamiids</taxon>
        <taxon>Solanales</taxon>
        <taxon>Solanaceae</taxon>
        <taxon>Solanoideae</taxon>
        <taxon>Solaneae</taxon>
        <taxon>Solanum</taxon>
    </lineage>
</organism>
<gene>
    <name evidence="1" type="ORF">RDI58_029184</name>
</gene>
<evidence type="ECO:0000313" key="2">
    <source>
        <dbReference type="Proteomes" id="UP001371456"/>
    </source>
</evidence>
<comment type="caution">
    <text evidence="1">The sequence shown here is derived from an EMBL/GenBank/DDBJ whole genome shotgun (WGS) entry which is preliminary data.</text>
</comment>
<keyword evidence="2" id="KW-1185">Reference proteome</keyword>
<proteinExistence type="predicted"/>
<evidence type="ECO:0000313" key="1">
    <source>
        <dbReference type="EMBL" id="KAK6773945.1"/>
    </source>
</evidence>
<reference evidence="1 2" key="1">
    <citation type="submission" date="2024-02" db="EMBL/GenBank/DDBJ databases">
        <title>de novo genome assembly of Solanum bulbocastanum strain 11H21.</title>
        <authorList>
            <person name="Hosaka A.J."/>
        </authorList>
    </citation>
    <scope>NUCLEOTIDE SEQUENCE [LARGE SCALE GENOMIC DNA]</scope>
    <source>
        <tissue evidence="1">Young leaves</tissue>
    </source>
</reference>